<dbReference type="InterPro" id="IPR026906">
    <property type="entry name" value="LRR_5"/>
</dbReference>
<keyword evidence="2" id="KW-1185">Reference proteome</keyword>
<dbReference type="Gene3D" id="3.40.50.12480">
    <property type="match status" value="2"/>
</dbReference>
<dbReference type="Pfam" id="PF13306">
    <property type="entry name" value="LRR_5"/>
    <property type="match status" value="1"/>
</dbReference>
<organism evidence="1 2">
    <name type="scientific">Xylanibacter caecicola</name>
    <dbReference type="NCBI Taxonomy" id="2736294"/>
    <lineage>
        <taxon>Bacteria</taxon>
        <taxon>Pseudomonadati</taxon>
        <taxon>Bacteroidota</taxon>
        <taxon>Bacteroidia</taxon>
        <taxon>Bacteroidales</taxon>
        <taxon>Prevotellaceae</taxon>
        <taxon>Xylanibacter</taxon>
    </lineage>
</organism>
<dbReference type="InterPro" id="IPR032675">
    <property type="entry name" value="LRR_dom_sf"/>
</dbReference>
<gene>
    <name evidence="1" type="ORF">HPS54_11980</name>
</gene>
<sequence length="622" mass="66726">MVADNDGIILEGFAEGYDVKASYDATTSTITIPTGVVVGTHSTYGDVTIHAISGTGTDDTDITGTVSGNTITFDKGLYGTVVYQGQEGGLIIMNKISTTEANAKMSFVLGTDSYEAPLQITKTADNTLSIVGINTIFTSGYFYNVPVTFDTATKEATLKTESPIGHTISTNGTGVKNIYYMFNNTADGLTRNPSFNITTTDNSSVVSAKGNLFLGYDTNGAGSYNGWTLSSFKFDIDYNIFTQEVTEDPYADPTSATVDGITYSLDNDAKTAEVTGCLGSVNDLNIPETIEVNSTTYTVASVAEKAFYANRTLKTIRIPASIKTVGNDAFRNASNVRSLYIADLAAWCAIEFYNGNANPLYNVFPTSERNWGKVYINGTETTEVVIPEGVTKIGRSFYGFKALTTATLPSTLKELGDQAFANCTKLTAITVPDGVEKIGSSFWSCEGLTEISLPGSVKTLSGSTFYGCKSLKTVTLAEGLETIGRMTFNNCKAIETITIPSTVKEIELMAFWGCTGIKEITSLNTVPPTCTTDGMFEDFLTATLYVPTASIDDYKAATSWKEFTIIKGVETTSINGVENNNDNTGKVYYNLQGIRISANNITPGVYIIREGAKTTKAYVSAK</sequence>
<dbReference type="PANTHER" id="PTHR45661">
    <property type="entry name" value="SURFACE ANTIGEN"/>
    <property type="match status" value="1"/>
</dbReference>
<protein>
    <submittedName>
        <fullName evidence="1">Leucine-rich repeat domain-containing protein</fullName>
    </submittedName>
</protein>
<evidence type="ECO:0000313" key="2">
    <source>
        <dbReference type="Proteomes" id="UP000820977"/>
    </source>
</evidence>
<dbReference type="EMBL" id="JABKKJ010000034">
    <property type="protein sequence ID" value="NPE26216.1"/>
    <property type="molecule type" value="Genomic_DNA"/>
</dbReference>
<evidence type="ECO:0000313" key="1">
    <source>
        <dbReference type="EMBL" id="NPE26216.1"/>
    </source>
</evidence>
<accession>A0ABX2B494</accession>
<dbReference type="RefSeq" id="WP_172345672.1">
    <property type="nucleotide sequence ID" value="NZ_CATJFF010000059.1"/>
</dbReference>
<dbReference type="SUPFAM" id="SSF52058">
    <property type="entry name" value="L domain-like"/>
    <property type="match status" value="1"/>
</dbReference>
<dbReference type="Proteomes" id="UP000820977">
    <property type="component" value="Unassembled WGS sequence"/>
</dbReference>
<dbReference type="InterPro" id="IPR053139">
    <property type="entry name" value="Surface_bspA-like"/>
</dbReference>
<comment type="caution">
    <text evidence="1">The sequence shown here is derived from an EMBL/GenBank/DDBJ whole genome shotgun (WGS) entry which is preliminary data.</text>
</comment>
<name>A0ABX2B494_9BACT</name>
<dbReference type="Gene3D" id="3.80.10.10">
    <property type="entry name" value="Ribonuclease Inhibitor"/>
    <property type="match status" value="1"/>
</dbReference>
<reference evidence="1 2" key="1">
    <citation type="submission" date="2020-05" db="EMBL/GenBank/DDBJ databases">
        <title>Distinct polysaccharide utilization as determinants for interspecies competition between intestinal Prevotella spp.</title>
        <authorList>
            <person name="Galvez E.J.C."/>
            <person name="Iljazovic A."/>
            <person name="Strowig T."/>
        </authorList>
    </citation>
    <scope>NUCLEOTIDE SEQUENCE [LARGE SCALE GENOMIC DNA]</scope>
    <source>
        <strain evidence="1 2">PCHR</strain>
    </source>
</reference>
<proteinExistence type="predicted"/>
<dbReference type="PANTHER" id="PTHR45661:SF3">
    <property type="entry name" value="IG-LIKE DOMAIN-CONTAINING PROTEIN"/>
    <property type="match status" value="1"/>
</dbReference>